<comment type="catalytic activity">
    <reaction evidence="17 19">
        <text>alpha-ribazole + adenosylcob(III)inamide-GDP = adenosylcob(III)alamin + GMP + H(+)</text>
        <dbReference type="Rhea" id="RHEA:16049"/>
        <dbReference type="ChEBI" id="CHEBI:10329"/>
        <dbReference type="ChEBI" id="CHEBI:15378"/>
        <dbReference type="ChEBI" id="CHEBI:18408"/>
        <dbReference type="ChEBI" id="CHEBI:58115"/>
        <dbReference type="ChEBI" id="CHEBI:60487"/>
        <dbReference type="EC" id="2.7.8.26"/>
    </reaction>
</comment>
<keyword evidence="12 19" id="KW-1133">Transmembrane helix</keyword>
<dbReference type="Pfam" id="PF02654">
    <property type="entry name" value="CobS"/>
    <property type="match status" value="1"/>
</dbReference>
<evidence type="ECO:0000256" key="7">
    <source>
        <dbReference type="ARBA" id="ARBA00022475"/>
    </source>
</evidence>
<evidence type="ECO:0000256" key="18">
    <source>
        <dbReference type="ARBA" id="ARBA00049504"/>
    </source>
</evidence>
<evidence type="ECO:0000256" key="9">
    <source>
        <dbReference type="ARBA" id="ARBA00022679"/>
    </source>
</evidence>
<proteinExistence type="inferred from homology"/>
<feature type="transmembrane region" description="Helical" evidence="19">
    <location>
        <begin position="174"/>
        <end position="202"/>
    </location>
</feature>
<dbReference type="GO" id="GO:0008818">
    <property type="term" value="F:cobalamin 5'-phosphate synthase activity"/>
    <property type="evidence" value="ECO:0007669"/>
    <property type="project" value="UniProtKB-UniRule"/>
</dbReference>
<evidence type="ECO:0000256" key="16">
    <source>
        <dbReference type="ARBA" id="ARBA00032853"/>
    </source>
</evidence>
<evidence type="ECO:0000256" key="4">
    <source>
        <dbReference type="ARBA" id="ARBA00010561"/>
    </source>
</evidence>
<comment type="function">
    <text evidence="14 19">Joins adenosylcobinamide-GDP and alpha-ribazole to generate adenosylcobalamin (Ado-cobalamin). Also synthesizes adenosylcobalamin 5'-phosphate from adenosylcobinamide-GDP and alpha-ribazole 5'-phosphate.</text>
</comment>
<comment type="cofactor">
    <cofactor evidence="1 19">
        <name>Mg(2+)</name>
        <dbReference type="ChEBI" id="CHEBI:18420"/>
    </cofactor>
</comment>
<keyword evidence="21" id="KW-1185">Reference proteome</keyword>
<dbReference type="GO" id="GO:0005886">
    <property type="term" value="C:plasma membrane"/>
    <property type="evidence" value="ECO:0007669"/>
    <property type="project" value="UniProtKB-SubCell"/>
</dbReference>
<comment type="subcellular location">
    <subcellularLocation>
        <location evidence="2 19">Cell membrane</location>
        <topology evidence="2 19">Multi-pass membrane protein</topology>
    </subcellularLocation>
</comment>
<evidence type="ECO:0000313" key="21">
    <source>
        <dbReference type="Proteomes" id="UP000428328"/>
    </source>
</evidence>
<comment type="similarity">
    <text evidence="4 19">Belongs to the CobS family.</text>
</comment>
<dbReference type="HAMAP" id="MF_00719">
    <property type="entry name" value="CobS"/>
    <property type="match status" value="1"/>
</dbReference>
<protein>
    <recommendedName>
        <fullName evidence="6 19">Adenosylcobinamide-GDP ribazoletransferase</fullName>
        <ecNumber evidence="5 19">2.7.8.26</ecNumber>
    </recommendedName>
    <alternativeName>
        <fullName evidence="16 19">Cobalamin synthase</fullName>
    </alternativeName>
    <alternativeName>
        <fullName evidence="15 19">Cobalamin-5'-phosphate synthase</fullName>
    </alternativeName>
</protein>
<feature type="transmembrane region" description="Helical" evidence="19">
    <location>
        <begin position="32"/>
        <end position="53"/>
    </location>
</feature>
<reference evidence="20 21" key="1">
    <citation type="submission" date="2019-11" db="EMBL/GenBank/DDBJ databases">
        <authorList>
            <person name="Zheng R.K."/>
            <person name="Sun C.M."/>
        </authorList>
    </citation>
    <scope>NUCLEOTIDE SEQUENCE [LARGE SCALE GENOMIC DNA]</scope>
    <source>
        <strain evidence="20 21">SRB007</strain>
    </source>
</reference>
<gene>
    <name evidence="19" type="primary">cobS</name>
    <name evidence="20" type="ORF">GM415_07690</name>
</gene>
<evidence type="ECO:0000256" key="3">
    <source>
        <dbReference type="ARBA" id="ARBA00004663"/>
    </source>
</evidence>
<evidence type="ECO:0000256" key="10">
    <source>
        <dbReference type="ARBA" id="ARBA00022692"/>
    </source>
</evidence>
<evidence type="ECO:0000256" key="15">
    <source>
        <dbReference type="ARBA" id="ARBA00032605"/>
    </source>
</evidence>
<keyword evidence="7 19" id="KW-1003">Cell membrane</keyword>
<comment type="catalytic activity">
    <reaction evidence="18 19">
        <text>alpha-ribazole 5'-phosphate + adenosylcob(III)inamide-GDP = adenosylcob(III)alamin 5'-phosphate + GMP + H(+)</text>
        <dbReference type="Rhea" id="RHEA:23560"/>
        <dbReference type="ChEBI" id="CHEBI:15378"/>
        <dbReference type="ChEBI" id="CHEBI:57918"/>
        <dbReference type="ChEBI" id="CHEBI:58115"/>
        <dbReference type="ChEBI" id="CHEBI:60487"/>
        <dbReference type="ChEBI" id="CHEBI:60493"/>
        <dbReference type="EC" id="2.7.8.26"/>
    </reaction>
</comment>
<evidence type="ECO:0000256" key="1">
    <source>
        <dbReference type="ARBA" id="ARBA00001946"/>
    </source>
</evidence>
<name>A0A6I6JD24_9BACT</name>
<dbReference type="EMBL" id="CP046400">
    <property type="protein sequence ID" value="QGY40011.1"/>
    <property type="molecule type" value="Genomic_DNA"/>
</dbReference>
<comment type="pathway">
    <text evidence="3 19">Cofactor biosynthesis; adenosylcobalamin biosynthesis; adenosylcobalamin from cob(II)yrinate a,c-diamide: step 7/7.</text>
</comment>
<dbReference type="UniPathway" id="UPA00148">
    <property type="reaction ID" value="UER00238"/>
</dbReference>
<evidence type="ECO:0000256" key="19">
    <source>
        <dbReference type="HAMAP-Rule" id="MF_00719"/>
    </source>
</evidence>
<evidence type="ECO:0000256" key="13">
    <source>
        <dbReference type="ARBA" id="ARBA00023136"/>
    </source>
</evidence>
<feature type="transmembrane region" description="Helical" evidence="19">
    <location>
        <begin position="105"/>
        <end position="123"/>
    </location>
</feature>
<evidence type="ECO:0000313" key="20">
    <source>
        <dbReference type="EMBL" id="QGY40011.1"/>
    </source>
</evidence>
<evidence type="ECO:0000256" key="17">
    <source>
        <dbReference type="ARBA" id="ARBA00048623"/>
    </source>
</evidence>
<organism evidence="20 21">
    <name type="scientific">Pseudodesulfovibrio cashew</name>
    <dbReference type="NCBI Taxonomy" id="2678688"/>
    <lineage>
        <taxon>Bacteria</taxon>
        <taxon>Pseudomonadati</taxon>
        <taxon>Thermodesulfobacteriota</taxon>
        <taxon>Desulfovibrionia</taxon>
        <taxon>Desulfovibrionales</taxon>
        <taxon>Desulfovibrionaceae</taxon>
    </lineage>
</organism>
<dbReference type="InterPro" id="IPR003805">
    <property type="entry name" value="CobS"/>
</dbReference>
<dbReference type="GO" id="GO:0051073">
    <property type="term" value="F:adenosylcobinamide-GDP ribazoletransferase activity"/>
    <property type="evidence" value="ECO:0007669"/>
    <property type="project" value="UniProtKB-UniRule"/>
</dbReference>
<keyword evidence="9 19" id="KW-0808">Transferase</keyword>
<feature type="transmembrane region" description="Helical" evidence="19">
    <location>
        <begin position="135"/>
        <end position="154"/>
    </location>
</feature>
<dbReference type="PANTHER" id="PTHR34148:SF1">
    <property type="entry name" value="ADENOSYLCOBINAMIDE-GDP RIBAZOLETRANSFERASE"/>
    <property type="match status" value="1"/>
</dbReference>
<keyword evidence="13 19" id="KW-0472">Membrane</keyword>
<dbReference type="EC" id="2.7.8.26" evidence="5 19"/>
<dbReference type="Proteomes" id="UP000428328">
    <property type="component" value="Chromosome"/>
</dbReference>
<sequence>MLRRYLNTLGFLTRLAPARIIPEAEMNRCMRYMPAVGLTLGAVIALPFFLGLFGSSPWTQAWLAVLFNILLTRGLHFDGLADVCDAVTTHADPERFWTVVKDSRAGAFGVLGLVMVCAGELVLFHEMLMRRDYTALIWAFVLGRGACVGFGYVTRHLARPGLGKLYIDGATLPVAIGAAGATFLLGLVMAGPGATVAAMFLATGALYWLHQLAERVGGVNGDFLGCAVMVGEVAAGVGFVLIG</sequence>
<evidence type="ECO:0000256" key="14">
    <source>
        <dbReference type="ARBA" id="ARBA00025228"/>
    </source>
</evidence>
<evidence type="ECO:0000256" key="11">
    <source>
        <dbReference type="ARBA" id="ARBA00022842"/>
    </source>
</evidence>
<evidence type="ECO:0000256" key="6">
    <source>
        <dbReference type="ARBA" id="ARBA00015850"/>
    </source>
</evidence>
<dbReference type="PANTHER" id="PTHR34148">
    <property type="entry name" value="ADENOSYLCOBINAMIDE-GDP RIBAZOLETRANSFERASE"/>
    <property type="match status" value="1"/>
</dbReference>
<accession>A0A6I6JD24</accession>
<keyword evidence="8 19" id="KW-0169">Cobalamin biosynthesis</keyword>
<dbReference type="RefSeq" id="WP_158947235.1">
    <property type="nucleotide sequence ID" value="NZ_CP046400.1"/>
</dbReference>
<evidence type="ECO:0000256" key="8">
    <source>
        <dbReference type="ARBA" id="ARBA00022573"/>
    </source>
</evidence>
<evidence type="ECO:0000256" key="2">
    <source>
        <dbReference type="ARBA" id="ARBA00004651"/>
    </source>
</evidence>
<keyword evidence="11 19" id="KW-0460">Magnesium</keyword>
<keyword evidence="10 19" id="KW-0812">Transmembrane</keyword>
<feature type="transmembrane region" description="Helical" evidence="19">
    <location>
        <begin position="223"/>
        <end position="242"/>
    </location>
</feature>
<dbReference type="AlphaFoldDB" id="A0A6I6JD24"/>
<evidence type="ECO:0000256" key="5">
    <source>
        <dbReference type="ARBA" id="ARBA00013200"/>
    </source>
</evidence>
<dbReference type="KEGG" id="psel:GM415_07690"/>
<dbReference type="GO" id="GO:0009236">
    <property type="term" value="P:cobalamin biosynthetic process"/>
    <property type="evidence" value="ECO:0007669"/>
    <property type="project" value="UniProtKB-UniRule"/>
</dbReference>
<evidence type="ECO:0000256" key="12">
    <source>
        <dbReference type="ARBA" id="ARBA00022989"/>
    </source>
</evidence>